<keyword evidence="8" id="KW-1185">Reference proteome</keyword>
<dbReference type="PANTHER" id="PTHR10869">
    <property type="entry name" value="PROLYL 4-HYDROXYLASE ALPHA SUBUNIT"/>
    <property type="match status" value="1"/>
</dbReference>
<feature type="domain" description="Prolyl 4-hydroxylase alpha subunit" evidence="6">
    <location>
        <begin position="43"/>
        <end position="227"/>
    </location>
</feature>
<dbReference type="AlphaFoldDB" id="A0A9P8PWR5"/>
<organism evidence="7 8">
    <name type="scientific">Wickerhamomyces mucosus</name>
    <dbReference type="NCBI Taxonomy" id="1378264"/>
    <lineage>
        <taxon>Eukaryota</taxon>
        <taxon>Fungi</taxon>
        <taxon>Dikarya</taxon>
        <taxon>Ascomycota</taxon>
        <taxon>Saccharomycotina</taxon>
        <taxon>Saccharomycetes</taxon>
        <taxon>Phaffomycetales</taxon>
        <taxon>Wickerhamomycetaceae</taxon>
        <taxon>Wickerhamomyces</taxon>
    </lineage>
</organism>
<proteinExistence type="predicted"/>
<evidence type="ECO:0000256" key="3">
    <source>
        <dbReference type="ARBA" id="ARBA00022964"/>
    </source>
</evidence>
<dbReference type="SMART" id="SM00702">
    <property type="entry name" value="P4Hc"/>
    <property type="match status" value="1"/>
</dbReference>
<keyword evidence="5" id="KW-0408">Iron</keyword>
<reference evidence="7" key="1">
    <citation type="journal article" date="2021" name="Open Biol.">
        <title>Shared evolutionary footprints suggest mitochondrial oxidative damage underlies multiple complex I losses in fungi.</title>
        <authorList>
            <person name="Schikora-Tamarit M.A."/>
            <person name="Marcet-Houben M."/>
            <person name="Nosek J."/>
            <person name="Gabaldon T."/>
        </authorList>
    </citation>
    <scope>NUCLEOTIDE SEQUENCE</scope>
    <source>
        <strain evidence="7">CBS6341</strain>
    </source>
</reference>
<dbReference type="Gene3D" id="2.60.120.620">
    <property type="entry name" value="q2cbj1_9rhob like domain"/>
    <property type="match status" value="1"/>
</dbReference>
<name>A0A9P8PWR5_9ASCO</name>
<dbReference type="Proteomes" id="UP000769528">
    <property type="component" value="Unassembled WGS sequence"/>
</dbReference>
<comment type="caution">
    <text evidence="7">The sequence shown here is derived from an EMBL/GenBank/DDBJ whole genome shotgun (WGS) entry which is preliminary data.</text>
</comment>
<reference evidence="7" key="2">
    <citation type="submission" date="2021-01" db="EMBL/GenBank/DDBJ databases">
        <authorList>
            <person name="Schikora-Tamarit M.A."/>
        </authorList>
    </citation>
    <scope>NUCLEOTIDE SEQUENCE</scope>
    <source>
        <strain evidence="7">CBS6341</strain>
    </source>
</reference>
<dbReference type="InterPro" id="IPR045054">
    <property type="entry name" value="P4HA-like"/>
</dbReference>
<keyword evidence="3" id="KW-0223">Dioxygenase</keyword>
<dbReference type="InterPro" id="IPR044862">
    <property type="entry name" value="Pro_4_hyd_alph_FE2OG_OXY"/>
</dbReference>
<sequence length="228" mass="26297">MGKKIKSTSITSKVDRSLISKFPNDLLYKPPKYMVSSIELISPQIITIENFFNDDFLKTLINSFSKLNLETTPLIKSKDYALRYNDRISLNDSKSSSNLWNYLYPLLINSDIEFIIKEFENSKGLNPNLRVYRYEKGHHFNKHYDESVTVSTSNLKGITKWTLLIYLTGDEQLVGGDTVFYESKNNVINIHPKSGMALLHKHGDDCLLHEAELVQRGIKWVLRSDVVF</sequence>
<dbReference type="EMBL" id="JAEUBF010000397">
    <property type="protein sequence ID" value="KAH3678975.1"/>
    <property type="molecule type" value="Genomic_DNA"/>
</dbReference>
<dbReference type="GO" id="GO:0031418">
    <property type="term" value="F:L-ascorbic acid binding"/>
    <property type="evidence" value="ECO:0007669"/>
    <property type="project" value="InterPro"/>
</dbReference>
<dbReference type="OrthoDB" id="69177at2759"/>
<dbReference type="GO" id="GO:0005506">
    <property type="term" value="F:iron ion binding"/>
    <property type="evidence" value="ECO:0007669"/>
    <property type="project" value="InterPro"/>
</dbReference>
<keyword evidence="4" id="KW-0560">Oxidoreductase</keyword>
<evidence type="ECO:0000313" key="7">
    <source>
        <dbReference type="EMBL" id="KAH3678975.1"/>
    </source>
</evidence>
<dbReference type="Pfam" id="PF13640">
    <property type="entry name" value="2OG-FeII_Oxy_3"/>
    <property type="match status" value="1"/>
</dbReference>
<comment type="cofactor">
    <cofactor evidence="1">
        <name>L-ascorbate</name>
        <dbReference type="ChEBI" id="CHEBI:38290"/>
    </cofactor>
</comment>
<evidence type="ECO:0000256" key="4">
    <source>
        <dbReference type="ARBA" id="ARBA00023002"/>
    </source>
</evidence>
<protein>
    <recommendedName>
        <fullName evidence="6">Prolyl 4-hydroxylase alpha subunit domain-containing protein</fullName>
    </recommendedName>
</protein>
<dbReference type="GO" id="GO:0004656">
    <property type="term" value="F:procollagen-proline 4-dioxygenase activity"/>
    <property type="evidence" value="ECO:0007669"/>
    <property type="project" value="TreeGrafter"/>
</dbReference>
<dbReference type="PANTHER" id="PTHR10869:SF236">
    <property type="entry name" value="PROLYL 4-HYDROXYLASE ALPHA SUBUNIT DOMAIN-CONTAINING PROTEIN"/>
    <property type="match status" value="1"/>
</dbReference>
<dbReference type="GO" id="GO:0005783">
    <property type="term" value="C:endoplasmic reticulum"/>
    <property type="evidence" value="ECO:0007669"/>
    <property type="project" value="TreeGrafter"/>
</dbReference>
<evidence type="ECO:0000256" key="2">
    <source>
        <dbReference type="ARBA" id="ARBA00022723"/>
    </source>
</evidence>
<keyword evidence="2" id="KW-0479">Metal-binding</keyword>
<evidence type="ECO:0000256" key="5">
    <source>
        <dbReference type="ARBA" id="ARBA00023004"/>
    </source>
</evidence>
<dbReference type="InterPro" id="IPR006620">
    <property type="entry name" value="Pro_4_hyd_alph"/>
</dbReference>
<evidence type="ECO:0000313" key="8">
    <source>
        <dbReference type="Proteomes" id="UP000769528"/>
    </source>
</evidence>
<accession>A0A9P8PWR5</accession>
<evidence type="ECO:0000256" key="1">
    <source>
        <dbReference type="ARBA" id="ARBA00001961"/>
    </source>
</evidence>
<evidence type="ECO:0000259" key="6">
    <source>
        <dbReference type="SMART" id="SM00702"/>
    </source>
</evidence>
<gene>
    <name evidence="7" type="ORF">WICMUC_001343</name>
</gene>